<keyword evidence="1" id="KW-1133">Transmembrane helix</keyword>
<sequence length="388" mass="39628">MHICPAALLLQYDGAHQLAGTGSLQVAAGLFSAATLGSAVNIQFDGSGAAVTLLAPLASRLTAEETLRLRLAYQQDAALLMNANFSSSASVPSSSRRLLAVPAISSANSTTVVSGWLNLTSSLSGAALTGGDAVNVTLPLSSDYVVGKATMCLRLDGTSQWQSSGITLGGIATVNGTSTASCTLSNLDSQAVVVAQYTVAQQGGPGGNGPANITVRVTQLDFTVRLPSYTPANFTDAAREQYIAALKQAATVNTRVVITDVRPGSAIVDTSMQFLVAGGNTAPATEFQSALESNLGSVLAPEDWPGATLQGTVASSEVELSLQESELSQVAAPEEGDDQTALIVGLAVGLGGGAVLLAGVGYWLWRSRRRGARTSVVHGYEEPAEGMA</sequence>
<feature type="transmembrane region" description="Helical" evidence="1">
    <location>
        <begin position="341"/>
        <end position="365"/>
    </location>
</feature>
<proteinExistence type="predicted"/>
<dbReference type="AlphaFoldDB" id="A0AAD5H0B4"/>
<evidence type="ECO:0000256" key="1">
    <source>
        <dbReference type="SAM" id="Phobius"/>
    </source>
</evidence>
<organism evidence="2 3">
    <name type="scientific">Chlorella ohadii</name>
    <dbReference type="NCBI Taxonomy" id="2649997"/>
    <lineage>
        <taxon>Eukaryota</taxon>
        <taxon>Viridiplantae</taxon>
        <taxon>Chlorophyta</taxon>
        <taxon>core chlorophytes</taxon>
        <taxon>Trebouxiophyceae</taxon>
        <taxon>Chlorellales</taxon>
        <taxon>Chlorellaceae</taxon>
        <taxon>Chlorella clade</taxon>
        <taxon>Chlorella</taxon>
    </lineage>
</organism>
<keyword evidence="1" id="KW-0812">Transmembrane</keyword>
<dbReference type="EMBL" id="JADXDR010000265">
    <property type="protein sequence ID" value="KAI7835445.1"/>
    <property type="molecule type" value="Genomic_DNA"/>
</dbReference>
<gene>
    <name evidence="2" type="ORF">COHA_010650</name>
</gene>
<dbReference type="Proteomes" id="UP001205105">
    <property type="component" value="Unassembled WGS sequence"/>
</dbReference>
<keyword evidence="1" id="KW-0472">Membrane</keyword>
<name>A0AAD5H0B4_9CHLO</name>
<evidence type="ECO:0000313" key="2">
    <source>
        <dbReference type="EMBL" id="KAI7835445.1"/>
    </source>
</evidence>
<reference evidence="2" key="1">
    <citation type="submission" date="2020-11" db="EMBL/GenBank/DDBJ databases">
        <title>Chlorella ohadii genome sequencing and assembly.</title>
        <authorList>
            <person name="Murik O."/>
            <person name="Treves H."/>
            <person name="Kedem I."/>
            <person name="Shotland Y."/>
            <person name="Kaplan A."/>
        </authorList>
    </citation>
    <scope>NUCLEOTIDE SEQUENCE</scope>
    <source>
        <strain evidence="2">1</strain>
    </source>
</reference>
<accession>A0AAD5H0B4</accession>
<comment type="caution">
    <text evidence="2">The sequence shown here is derived from an EMBL/GenBank/DDBJ whole genome shotgun (WGS) entry which is preliminary data.</text>
</comment>
<keyword evidence="3" id="KW-1185">Reference proteome</keyword>
<evidence type="ECO:0000313" key="3">
    <source>
        <dbReference type="Proteomes" id="UP001205105"/>
    </source>
</evidence>
<protein>
    <submittedName>
        <fullName evidence="2">Uncharacterized protein</fullName>
    </submittedName>
</protein>